<name>A0AAP0EJ71_9MAGN</name>
<keyword evidence="2" id="KW-1185">Reference proteome</keyword>
<reference evidence="1 2" key="1">
    <citation type="submission" date="2024-01" db="EMBL/GenBank/DDBJ databases">
        <title>Genome assemblies of Stephania.</title>
        <authorList>
            <person name="Yang L."/>
        </authorList>
    </citation>
    <scope>NUCLEOTIDE SEQUENCE [LARGE SCALE GENOMIC DNA]</scope>
    <source>
        <strain evidence="1">JXDWG</strain>
        <tissue evidence="1">Leaf</tissue>
    </source>
</reference>
<sequence length="90" mass="9652">MDPLFSHKFEAKTHLLREQSITGIAAASPQLAAVHAGVFIAVIPSCRRAGPRPCCPSAVGLISLVSWSSSFPRPPRRCVRRFLSGSAAPR</sequence>
<gene>
    <name evidence="1" type="ORF">Scep_025703</name>
</gene>
<dbReference type="Proteomes" id="UP001419268">
    <property type="component" value="Unassembled WGS sequence"/>
</dbReference>
<organism evidence="1 2">
    <name type="scientific">Stephania cephalantha</name>
    <dbReference type="NCBI Taxonomy" id="152367"/>
    <lineage>
        <taxon>Eukaryota</taxon>
        <taxon>Viridiplantae</taxon>
        <taxon>Streptophyta</taxon>
        <taxon>Embryophyta</taxon>
        <taxon>Tracheophyta</taxon>
        <taxon>Spermatophyta</taxon>
        <taxon>Magnoliopsida</taxon>
        <taxon>Ranunculales</taxon>
        <taxon>Menispermaceae</taxon>
        <taxon>Menispermoideae</taxon>
        <taxon>Cissampelideae</taxon>
        <taxon>Stephania</taxon>
    </lineage>
</organism>
<comment type="caution">
    <text evidence="1">The sequence shown here is derived from an EMBL/GenBank/DDBJ whole genome shotgun (WGS) entry which is preliminary data.</text>
</comment>
<accession>A0AAP0EJ71</accession>
<evidence type="ECO:0000313" key="1">
    <source>
        <dbReference type="EMBL" id="KAK9094234.1"/>
    </source>
</evidence>
<evidence type="ECO:0000313" key="2">
    <source>
        <dbReference type="Proteomes" id="UP001419268"/>
    </source>
</evidence>
<proteinExistence type="predicted"/>
<dbReference type="EMBL" id="JBBNAG010000011">
    <property type="protein sequence ID" value="KAK9094234.1"/>
    <property type="molecule type" value="Genomic_DNA"/>
</dbReference>
<protein>
    <submittedName>
        <fullName evidence="1">Uncharacterized protein</fullName>
    </submittedName>
</protein>
<dbReference type="AlphaFoldDB" id="A0AAP0EJ71"/>